<proteinExistence type="predicted"/>
<dbReference type="EMBL" id="BGZK01000026">
    <property type="protein sequence ID" value="GBP07345.1"/>
    <property type="molecule type" value="Genomic_DNA"/>
</dbReference>
<comment type="caution">
    <text evidence="1">The sequence shown here is derived from an EMBL/GenBank/DDBJ whole genome shotgun (WGS) entry which is preliminary data.</text>
</comment>
<keyword evidence="2" id="KW-1185">Reference proteome</keyword>
<dbReference type="AlphaFoldDB" id="A0A4C1SZI0"/>
<sequence length="95" mass="10229">MSMNKIHFNGGGSMVKKLQTGAVLGSNPTTRANRSMSFYLKINKNCSPESRRATRAIGAKLLDVVTDAVTTVISCSRSALEGGEVQDQILRSKIN</sequence>
<protein>
    <submittedName>
        <fullName evidence="1">Uncharacterized protein</fullName>
    </submittedName>
</protein>
<reference evidence="1 2" key="1">
    <citation type="journal article" date="2019" name="Commun. Biol.">
        <title>The bagworm genome reveals a unique fibroin gene that provides high tensile strength.</title>
        <authorList>
            <person name="Kono N."/>
            <person name="Nakamura H."/>
            <person name="Ohtoshi R."/>
            <person name="Tomita M."/>
            <person name="Numata K."/>
            <person name="Arakawa K."/>
        </authorList>
    </citation>
    <scope>NUCLEOTIDE SEQUENCE [LARGE SCALE GENOMIC DNA]</scope>
</reference>
<dbReference type="Proteomes" id="UP000299102">
    <property type="component" value="Unassembled WGS sequence"/>
</dbReference>
<gene>
    <name evidence="1" type="ORF">EVAR_4735_1</name>
</gene>
<evidence type="ECO:0000313" key="2">
    <source>
        <dbReference type="Proteomes" id="UP000299102"/>
    </source>
</evidence>
<evidence type="ECO:0000313" key="1">
    <source>
        <dbReference type="EMBL" id="GBP07345.1"/>
    </source>
</evidence>
<accession>A0A4C1SZI0</accession>
<name>A0A4C1SZI0_EUMVA</name>
<organism evidence="1 2">
    <name type="scientific">Eumeta variegata</name>
    <name type="common">Bagworm moth</name>
    <name type="synonym">Eumeta japonica</name>
    <dbReference type="NCBI Taxonomy" id="151549"/>
    <lineage>
        <taxon>Eukaryota</taxon>
        <taxon>Metazoa</taxon>
        <taxon>Ecdysozoa</taxon>
        <taxon>Arthropoda</taxon>
        <taxon>Hexapoda</taxon>
        <taxon>Insecta</taxon>
        <taxon>Pterygota</taxon>
        <taxon>Neoptera</taxon>
        <taxon>Endopterygota</taxon>
        <taxon>Lepidoptera</taxon>
        <taxon>Glossata</taxon>
        <taxon>Ditrysia</taxon>
        <taxon>Tineoidea</taxon>
        <taxon>Psychidae</taxon>
        <taxon>Oiketicinae</taxon>
        <taxon>Eumeta</taxon>
    </lineage>
</organism>